<dbReference type="STRING" id="1334022.SAMN04487907_101333"/>
<sequence>MKVIAYIIALLFLGFLAIPSIEAIVDDNLNCSQVYTVNEEENKSEINFQFKLTQHQDSGFLINQFSLDKDQVFYDSRQTYHNIYIDVTFPPPKQL</sequence>
<dbReference type="OrthoDB" id="839726at2"/>
<keyword evidence="2" id="KW-1185">Reference proteome</keyword>
<dbReference type="RefSeq" id="WP_092539657.1">
    <property type="nucleotide sequence ID" value="NZ_FOKV01000001.1"/>
</dbReference>
<evidence type="ECO:0000313" key="2">
    <source>
        <dbReference type="Proteomes" id="UP000199438"/>
    </source>
</evidence>
<reference evidence="2" key="1">
    <citation type="submission" date="2016-10" db="EMBL/GenBank/DDBJ databases">
        <authorList>
            <person name="Varghese N."/>
            <person name="Submissions S."/>
        </authorList>
    </citation>
    <scope>NUCLEOTIDE SEQUENCE [LARGE SCALE GENOMIC DNA]</scope>
    <source>
        <strain evidence="2">DSM 24499</strain>
    </source>
</reference>
<dbReference type="AlphaFoldDB" id="A0A1I1DEZ2"/>
<organism evidence="1 2">
    <name type="scientific">Zunongwangia mangrovi</name>
    <dbReference type="NCBI Taxonomy" id="1334022"/>
    <lineage>
        <taxon>Bacteria</taxon>
        <taxon>Pseudomonadati</taxon>
        <taxon>Bacteroidota</taxon>
        <taxon>Flavobacteriia</taxon>
        <taxon>Flavobacteriales</taxon>
        <taxon>Flavobacteriaceae</taxon>
        <taxon>Zunongwangia</taxon>
    </lineage>
</organism>
<accession>A0A1I1DEZ2</accession>
<name>A0A1I1DEZ2_9FLAO</name>
<dbReference type="EMBL" id="FOKV01000001">
    <property type="protein sequence ID" value="SFB73569.1"/>
    <property type="molecule type" value="Genomic_DNA"/>
</dbReference>
<dbReference type="Proteomes" id="UP000199438">
    <property type="component" value="Unassembled WGS sequence"/>
</dbReference>
<proteinExistence type="predicted"/>
<evidence type="ECO:0000313" key="1">
    <source>
        <dbReference type="EMBL" id="SFB73569.1"/>
    </source>
</evidence>
<protein>
    <submittedName>
        <fullName evidence="1">Uncharacterized protein</fullName>
    </submittedName>
</protein>
<gene>
    <name evidence="1" type="ORF">SAMN04487907_101333</name>
</gene>